<dbReference type="PANTHER" id="PTHR15032:SF4">
    <property type="entry name" value="N-ACYL-PHOSPHATIDYLETHANOLAMINE-HYDROLYZING PHOSPHOLIPASE D"/>
    <property type="match status" value="1"/>
</dbReference>
<name>A0ABY3SED3_9BACL</name>
<dbReference type="PANTHER" id="PTHR15032">
    <property type="entry name" value="N-ACYL-PHOSPHATIDYLETHANOLAMINE-HYDROLYZING PHOSPHOLIPASE D"/>
    <property type="match status" value="1"/>
</dbReference>
<comment type="function">
    <text evidence="2">Counteracts the endogenous Pycsar antiviral defense system. Phosphodiesterase that enables metal-dependent hydrolysis of host cyclic nucleotide Pycsar defense signals such as cCMP and cUMP.</text>
</comment>
<sequence length="365" mass="41320">MTALVVMVSLAALLIAASYLILNYYPPLGSKDKGPSVYGSPHYAEGKFSYFLPTKMDMRLSTSLSMLFDFMKGNPNAKPKQPLRPERWIPQEHRDDQTRVTWLGHSAMIVEVNGSILLLDPMLGSAPSPFPFMGGKRYSKQLPFDIQELPEIDAVLFSHDHYDHLDYGTMMRIKDKVRRFIVPLGVKAHLVRWGVDADIISEHDWWDNLEYEGLSLTCAPARHFSGRSLGDRDASLWCSWVIDSGTSRIFFSGDSGYGPHFEEIGNRCGPFDLTLMECGQYDERWAPIHMMPEQTVQAHLDVQGKLMLPIHWGAFTLAFHDWTDPVERAVAAAEKQGVSIVTPRIGEAVQLGSRQLPRTKWWRAV</sequence>
<comment type="catalytic activity">
    <reaction evidence="1">
        <text>3',5'-cyclic CMP + H2O = CMP + H(+)</text>
        <dbReference type="Rhea" id="RHEA:72675"/>
        <dbReference type="ChEBI" id="CHEBI:15377"/>
        <dbReference type="ChEBI" id="CHEBI:15378"/>
        <dbReference type="ChEBI" id="CHEBI:58003"/>
        <dbReference type="ChEBI" id="CHEBI:60377"/>
    </reaction>
    <physiologicalReaction direction="left-to-right" evidence="1">
        <dbReference type="Rhea" id="RHEA:72676"/>
    </physiologicalReaction>
</comment>
<evidence type="ECO:0000256" key="1">
    <source>
        <dbReference type="ARBA" id="ARBA00034221"/>
    </source>
</evidence>
<proteinExistence type="predicted"/>
<gene>
    <name evidence="5" type="ORF">L0M14_22025</name>
</gene>
<reference evidence="5 6" key="1">
    <citation type="journal article" date="2024" name="Int. J. Syst. Evol. Microbiol.">
        <title>Paenibacillus hexagrammi sp. nov., a novel bacterium isolated from the gut content of Hexagrammos agrammus.</title>
        <authorList>
            <person name="Jung H.K."/>
            <person name="Kim D.G."/>
            <person name="Zin H."/>
            <person name="Park J."/>
            <person name="Jung H."/>
            <person name="Kim Y.O."/>
            <person name="Kong H.J."/>
            <person name="Kim J.W."/>
            <person name="Kim Y.S."/>
        </authorList>
    </citation>
    <scope>NUCLEOTIDE SEQUENCE [LARGE SCALE GENOMIC DNA]</scope>
    <source>
        <strain evidence="5 6">YPD9-1</strain>
    </source>
</reference>
<evidence type="ECO:0000256" key="3">
    <source>
        <dbReference type="ARBA" id="ARBA00048505"/>
    </source>
</evidence>
<dbReference type="RefSeq" id="WP_235118702.1">
    <property type="nucleotide sequence ID" value="NZ_CP090978.1"/>
</dbReference>
<evidence type="ECO:0000313" key="6">
    <source>
        <dbReference type="Proteomes" id="UP001649230"/>
    </source>
</evidence>
<dbReference type="SUPFAM" id="SSF56281">
    <property type="entry name" value="Metallo-hydrolase/oxidoreductase"/>
    <property type="match status" value="1"/>
</dbReference>
<keyword evidence="6" id="KW-1185">Reference proteome</keyword>
<dbReference type="Proteomes" id="UP001649230">
    <property type="component" value="Chromosome"/>
</dbReference>
<dbReference type="InterPro" id="IPR001279">
    <property type="entry name" value="Metallo-B-lactamas"/>
</dbReference>
<accession>A0ABY3SED3</accession>
<evidence type="ECO:0000313" key="5">
    <source>
        <dbReference type="EMBL" id="UJF32358.1"/>
    </source>
</evidence>
<protein>
    <submittedName>
        <fullName evidence="5">MBL fold metallo-hydrolase</fullName>
    </submittedName>
</protein>
<dbReference type="EMBL" id="CP090978">
    <property type="protein sequence ID" value="UJF32358.1"/>
    <property type="molecule type" value="Genomic_DNA"/>
</dbReference>
<dbReference type="Gene3D" id="3.60.15.10">
    <property type="entry name" value="Ribonuclease Z/Hydroxyacylglutathione hydrolase-like"/>
    <property type="match status" value="1"/>
</dbReference>
<feature type="domain" description="Metallo-beta-lactamase" evidence="4">
    <location>
        <begin position="117"/>
        <end position="312"/>
    </location>
</feature>
<evidence type="ECO:0000256" key="2">
    <source>
        <dbReference type="ARBA" id="ARBA00034301"/>
    </source>
</evidence>
<dbReference type="Pfam" id="PF12706">
    <property type="entry name" value="Lactamase_B_2"/>
    <property type="match status" value="1"/>
</dbReference>
<organism evidence="5 6">
    <name type="scientific">Paenibacillus hexagrammi</name>
    <dbReference type="NCBI Taxonomy" id="2908839"/>
    <lineage>
        <taxon>Bacteria</taxon>
        <taxon>Bacillati</taxon>
        <taxon>Bacillota</taxon>
        <taxon>Bacilli</taxon>
        <taxon>Bacillales</taxon>
        <taxon>Paenibacillaceae</taxon>
        <taxon>Paenibacillus</taxon>
    </lineage>
</organism>
<comment type="catalytic activity">
    <reaction evidence="3">
        <text>3',5'-cyclic UMP + H2O = UMP + H(+)</text>
        <dbReference type="Rhea" id="RHEA:70575"/>
        <dbReference type="ChEBI" id="CHEBI:15377"/>
        <dbReference type="ChEBI" id="CHEBI:15378"/>
        <dbReference type="ChEBI" id="CHEBI:57865"/>
        <dbReference type="ChEBI" id="CHEBI:184387"/>
    </reaction>
    <physiologicalReaction direction="left-to-right" evidence="3">
        <dbReference type="Rhea" id="RHEA:70576"/>
    </physiologicalReaction>
</comment>
<dbReference type="InterPro" id="IPR036866">
    <property type="entry name" value="RibonucZ/Hydroxyglut_hydro"/>
</dbReference>
<evidence type="ECO:0000259" key="4">
    <source>
        <dbReference type="Pfam" id="PF12706"/>
    </source>
</evidence>